<keyword evidence="4" id="KW-1185">Reference proteome</keyword>
<evidence type="ECO:0000313" key="3">
    <source>
        <dbReference type="EMBL" id="SET98512.1"/>
    </source>
</evidence>
<feature type="compositionally biased region" description="Basic and acidic residues" evidence="2">
    <location>
        <begin position="369"/>
        <end position="378"/>
    </location>
</feature>
<protein>
    <submittedName>
        <fullName evidence="3">Uncharacterized protein</fullName>
    </submittedName>
</protein>
<dbReference type="RefSeq" id="WP_143076065.1">
    <property type="nucleotide sequence ID" value="NZ_FOIJ01000006.1"/>
</dbReference>
<feature type="coiled-coil region" evidence="1">
    <location>
        <begin position="312"/>
        <end position="364"/>
    </location>
</feature>
<dbReference type="AlphaFoldDB" id="A0A1I0IN34"/>
<evidence type="ECO:0000256" key="1">
    <source>
        <dbReference type="SAM" id="Coils"/>
    </source>
</evidence>
<feature type="region of interest" description="Disordered" evidence="2">
    <location>
        <begin position="369"/>
        <end position="396"/>
    </location>
</feature>
<accession>A0A1I0IN34</accession>
<dbReference type="EMBL" id="FOIJ01000006">
    <property type="protein sequence ID" value="SET98512.1"/>
    <property type="molecule type" value="Genomic_DNA"/>
</dbReference>
<evidence type="ECO:0000313" key="4">
    <source>
        <dbReference type="Proteomes" id="UP000199181"/>
    </source>
</evidence>
<reference evidence="4" key="1">
    <citation type="submission" date="2016-10" db="EMBL/GenBank/DDBJ databases">
        <authorList>
            <person name="Varghese N."/>
            <person name="Submissions S."/>
        </authorList>
    </citation>
    <scope>NUCLEOTIDE SEQUENCE [LARGE SCALE GENOMIC DNA]</scope>
    <source>
        <strain evidence="4">DSM 16858</strain>
    </source>
</reference>
<name>A0A1I0IN34_9BACT</name>
<gene>
    <name evidence="3" type="ORF">SAMN05443639_106170</name>
</gene>
<dbReference type="Proteomes" id="UP000199181">
    <property type="component" value="Unassembled WGS sequence"/>
</dbReference>
<evidence type="ECO:0000256" key="2">
    <source>
        <dbReference type="SAM" id="MobiDB-lite"/>
    </source>
</evidence>
<sequence>MQKIAAYLLERREGMDSPQARAEEATRLRATISEWLHSKGAKETTPSGTYNAEDGSHATFTIEEAVDGDRSWWMLRLEELTDQGRRFVTAVSVTNGSEIVAVYATMEVGSDSTSIDRVRADPRCPKVVRALLNGPDRWFQGKCELYRLRSIEGFDAGEDLVAELKRPDRTVPIIVVSEDAQGVALTDLHKILAYDLAGIANVVMVDALAAWALTDGLGKSLSCYNGAVRLYWPRLSIEDDPFRHPLWTRQRLASGGEPSDVTERFRRQLRGVIMHAAALGVVRPQEIDSIRAASSTRAFAEMKAKATSLADYAELADSYANENGQLRKTNEERQQQVEQLQARIAGLEEERAALLVRVENAEVQLKYREPEALEKEIPPDPAPTQDDSGPQPDETRFYKKVHSTPKYDMMERVGGCDHTSWQGAHTADKAKKGIAKLEKGRTDWKQIQHCGTCTGGGMWRVKW</sequence>
<organism evidence="3 4">
    <name type="scientific">Stigmatella erecta</name>
    <dbReference type="NCBI Taxonomy" id="83460"/>
    <lineage>
        <taxon>Bacteria</taxon>
        <taxon>Pseudomonadati</taxon>
        <taxon>Myxococcota</taxon>
        <taxon>Myxococcia</taxon>
        <taxon>Myxococcales</taxon>
        <taxon>Cystobacterineae</taxon>
        <taxon>Archangiaceae</taxon>
        <taxon>Stigmatella</taxon>
    </lineage>
</organism>
<proteinExistence type="predicted"/>
<keyword evidence="1" id="KW-0175">Coiled coil</keyword>